<gene>
    <name evidence="4" type="ORF">FG87_28150</name>
</gene>
<dbReference type="PANTHER" id="PTHR13789">
    <property type="entry name" value="MONOOXYGENASE"/>
    <property type="match status" value="1"/>
</dbReference>
<evidence type="ECO:0000256" key="1">
    <source>
        <dbReference type="ARBA" id="ARBA00023002"/>
    </source>
</evidence>
<dbReference type="InterPro" id="IPR002938">
    <property type="entry name" value="FAD-bd"/>
</dbReference>
<dbReference type="Proteomes" id="UP000031364">
    <property type="component" value="Unassembled WGS sequence"/>
</dbReference>
<reference evidence="4 5" key="1">
    <citation type="journal article" date="2014" name="Int. J. Syst. Evol. Microbiol.">
        <title>Nocardia vulneris sp. nov., isolated from wounds of human patients in North America.</title>
        <authorList>
            <person name="Lasker B.A."/>
            <person name="Bell M."/>
            <person name="Klenk H.P."/>
            <person name="Sproer C."/>
            <person name="Schumann C."/>
            <person name="Schumann P."/>
            <person name="Brown J.M."/>
        </authorList>
    </citation>
    <scope>NUCLEOTIDE SEQUENCE [LARGE SCALE GENOMIC DNA]</scope>
    <source>
        <strain evidence="4 5">W9851</strain>
    </source>
</reference>
<name>A0ABR4Z9K9_9NOCA</name>
<evidence type="ECO:0000313" key="5">
    <source>
        <dbReference type="Proteomes" id="UP000031364"/>
    </source>
</evidence>
<evidence type="ECO:0000259" key="3">
    <source>
        <dbReference type="Pfam" id="PF01494"/>
    </source>
</evidence>
<evidence type="ECO:0000256" key="2">
    <source>
        <dbReference type="ARBA" id="ARBA00023033"/>
    </source>
</evidence>
<feature type="domain" description="FAD-binding" evidence="3">
    <location>
        <begin position="295"/>
        <end position="359"/>
    </location>
</feature>
<dbReference type="PANTHER" id="PTHR13789:SF309">
    <property type="entry name" value="PUTATIVE (AFU_ORTHOLOGUE AFUA_6G14510)-RELATED"/>
    <property type="match status" value="1"/>
</dbReference>
<organism evidence="4 5">
    <name type="scientific">Nocardia vulneris</name>
    <dbReference type="NCBI Taxonomy" id="1141657"/>
    <lineage>
        <taxon>Bacteria</taxon>
        <taxon>Bacillati</taxon>
        <taxon>Actinomycetota</taxon>
        <taxon>Actinomycetes</taxon>
        <taxon>Mycobacteriales</taxon>
        <taxon>Nocardiaceae</taxon>
        <taxon>Nocardia</taxon>
    </lineage>
</organism>
<dbReference type="GO" id="GO:0004497">
    <property type="term" value="F:monooxygenase activity"/>
    <property type="evidence" value="ECO:0007669"/>
    <property type="project" value="UniProtKB-KW"/>
</dbReference>
<keyword evidence="1" id="KW-0560">Oxidoreductase</keyword>
<dbReference type="InterPro" id="IPR036188">
    <property type="entry name" value="FAD/NAD-bd_sf"/>
</dbReference>
<keyword evidence="2 4" id="KW-0503">Monooxygenase</keyword>
<dbReference type="InterPro" id="IPR050493">
    <property type="entry name" value="FAD-dep_Monooxygenase_BioMet"/>
</dbReference>
<feature type="domain" description="FAD-binding" evidence="3">
    <location>
        <begin position="38"/>
        <end position="194"/>
    </location>
</feature>
<dbReference type="PRINTS" id="PR00420">
    <property type="entry name" value="RNGMNOXGNASE"/>
</dbReference>
<protein>
    <submittedName>
        <fullName evidence="4">Monooxygenase</fullName>
    </submittedName>
</protein>
<proteinExistence type="predicted"/>
<evidence type="ECO:0000313" key="4">
    <source>
        <dbReference type="EMBL" id="KIA61948.1"/>
    </source>
</evidence>
<dbReference type="EMBL" id="JNFP01000038">
    <property type="protein sequence ID" value="KIA61948.1"/>
    <property type="molecule type" value="Genomic_DNA"/>
</dbReference>
<comment type="caution">
    <text evidence="4">The sequence shown here is derived from an EMBL/GenBank/DDBJ whole genome shotgun (WGS) entry which is preliminary data.</text>
</comment>
<sequence length="403" mass="42151">MALGAGGRTDRDGGVVAAVKSGAVARRVGSAASGAAMKALVVGGGIGGLAAAVAFHRRGWQVEVLERAPEITEIGAGLSIQPNGLRALDALGLGDLLRTGGPAGPPQGIRNIHGDWLIRNDTEELERRFGAWAIVHRAALVDILRAAIPAAALRPGSTVRQVIPDGTVHYDGGTTTADLVIGGDGVHSVTRRSVWPRAAGPRYVGYTTWRLLTAGGSVEGSVEIWGKGERFGYLPMPDGRVYCYLMGNAPAGSRAGLDELRARFADWPDPVPGLLAAAHPDAVLQHDTYELPKLRSYVSGKVAVLGDAAHAMAPNLGQGACQALEDAVTLAAAVDAHGVEAGLAEYDRRRRPRTQMIAQLSRRVGAPAHWNSSLATALRDTALPLLPSSLLGRSITPTYSWTP</sequence>
<dbReference type="SUPFAM" id="SSF51905">
    <property type="entry name" value="FAD/NAD(P)-binding domain"/>
    <property type="match status" value="1"/>
</dbReference>
<dbReference type="Pfam" id="PF01494">
    <property type="entry name" value="FAD_binding_3"/>
    <property type="match status" value="2"/>
</dbReference>
<accession>A0ABR4Z9K9</accession>
<dbReference type="Gene3D" id="3.50.50.60">
    <property type="entry name" value="FAD/NAD(P)-binding domain"/>
    <property type="match status" value="1"/>
</dbReference>
<keyword evidence="5" id="KW-1185">Reference proteome</keyword>